<evidence type="ECO:0000256" key="1">
    <source>
        <dbReference type="SAM" id="Phobius"/>
    </source>
</evidence>
<feature type="transmembrane region" description="Helical" evidence="1">
    <location>
        <begin position="65"/>
        <end position="89"/>
    </location>
</feature>
<protein>
    <submittedName>
        <fullName evidence="3">CX domain-containing protein</fullName>
    </submittedName>
</protein>
<reference evidence="3" key="1">
    <citation type="submission" date="2019-12" db="UniProtKB">
        <authorList>
            <consortium name="WormBaseParasite"/>
        </authorList>
    </citation>
    <scope>IDENTIFICATION</scope>
</reference>
<dbReference type="WBParaSite" id="TMUE_3000012113.1">
    <property type="protein sequence ID" value="TMUE_3000012113.1"/>
    <property type="gene ID" value="WBGene00292216"/>
</dbReference>
<name>A0A5S6QYB1_TRIMR</name>
<evidence type="ECO:0000313" key="3">
    <source>
        <dbReference type="WBParaSite" id="TMUE_3000012113.1"/>
    </source>
</evidence>
<keyword evidence="1" id="KW-0472">Membrane</keyword>
<keyword evidence="1" id="KW-1133">Transmembrane helix</keyword>
<accession>A0A5S6QYB1</accession>
<sequence length="261" mass="29628">MGELKLQPDSLGIVIDHYKGGYKICEFREKSVNAKDELYLFRCSAEKFCCGRECCVHEPEVLPLWALILLLLLLLLFILCILGAIYCLCKRRHAKDKLRTSKVTTTEKYSHGNMERNGRAGETQALVNHSKPDLASVIDFESSVGREASSEPCSSDHTQVMQLTSNSTINNDTMDSRRHGLIMDKEGRRMERFPTPMGTPIKESFERPPTPIAVTYHNDSELGQEQRPTVRHLKVEEKKAQLVYYTPSVGKVAAYNDDFQE</sequence>
<organism evidence="2 3">
    <name type="scientific">Trichuris muris</name>
    <name type="common">Mouse whipworm</name>
    <dbReference type="NCBI Taxonomy" id="70415"/>
    <lineage>
        <taxon>Eukaryota</taxon>
        <taxon>Metazoa</taxon>
        <taxon>Ecdysozoa</taxon>
        <taxon>Nematoda</taxon>
        <taxon>Enoplea</taxon>
        <taxon>Dorylaimia</taxon>
        <taxon>Trichinellida</taxon>
        <taxon>Trichuridae</taxon>
        <taxon>Trichuris</taxon>
    </lineage>
</organism>
<keyword evidence="1" id="KW-0812">Transmembrane</keyword>
<dbReference type="STRING" id="70415.A0A5S6QYB1"/>
<proteinExistence type="predicted"/>
<dbReference type="AlphaFoldDB" id="A0A5S6QYB1"/>
<keyword evidence="2" id="KW-1185">Reference proteome</keyword>
<evidence type="ECO:0000313" key="2">
    <source>
        <dbReference type="Proteomes" id="UP000046395"/>
    </source>
</evidence>
<dbReference type="Proteomes" id="UP000046395">
    <property type="component" value="Unassembled WGS sequence"/>
</dbReference>